<dbReference type="InterPro" id="IPR044031">
    <property type="entry name" value="TssC1_N"/>
</dbReference>
<feature type="domain" description="TssC1 N-terminal" evidence="1">
    <location>
        <begin position="73"/>
        <end position="374"/>
    </location>
</feature>
<evidence type="ECO:0000313" key="4">
    <source>
        <dbReference type="Proteomes" id="UP000434580"/>
    </source>
</evidence>
<evidence type="ECO:0008006" key="5">
    <source>
        <dbReference type="Google" id="ProtNLM"/>
    </source>
</evidence>
<dbReference type="Proteomes" id="UP000434580">
    <property type="component" value="Unassembled WGS sequence"/>
</dbReference>
<dbReference type="PANTHER" id="PTHR35565:SF3">
    <property type="entry name" value="TYPE VI SECRETION SYSTEM SHEATH PROTEIN TSSC1"/>
    <property type="match status" value="1"/>
</dbReference>
<evidence type="ECO:0000313" key="3">
    <source>
        <dbReference type="EMBL" id="CAA0095676.1"/>
    </source>
</evidence>
<dbReference type="Pfam" id="PF05943">
    <property type="entry name" value="VipB"/>
    <property type="match status" value="1"/>
</dbReference>
<dbReference type="PANTHER" id="PTHR35565">
    <property type="entry name" value="CYTOPLASMIC PROTEIN-RELATED"/>
    <property type="match status" value="1"/>
</dbReference>
<name>A0A5S9NXV5_9GAMM</name>
<feature type="domain" description="TssC1 C-terminal" evidence="2">
    <location>
        <begin position="383"/>
        <end position="495"/>
    </location>
</feature>
<gene>
    <name evidence="3" type="ORF">DPBNPPHM_03317</name>
</gene>
<accession>A0A5S9NXV5</accession>
<proteinExistence type="predicted"/>
<dbReference type="AlphaFoldDB" id="A0A5S9NXV5"/>
<dbReference type="InterPro" id="IPR044032">
    <property type="entry name" value="TssC1_C"/>
</dbReference>
<dbReference type="NCBIfam" id="TIGR03355">
    <property type="entry name" value="VI_chp_2"/>
    <property type="match status" value="1"/>
</dbReference>
<protein>
    <recommendedName>
        <fullName evidence="5">Type VI secretion system contractile sheath large subunit</fullName>
    </recommendedName>
</protein>
<reference evidence="3 4" key="1">
    <citation type="submission" date="2019-11" db="EMBL/GenBank/DDBJ databases">
        <authorList>
            <person name="Holert J."/>
        </authorList>
    </citation>
    <scope>NUCLEOTIDE SEQUENCE [LARGE SCALE GENOMIC DNA]</scope>
    <source>
        <strain evidence="3">BC5_2</strain>
    </source>
</reference>
<dbReference type="OrthoDB" id="9764000at2"/>
<organism evidence="3 4">
    <name type="scientific">BD1-7 clade bacterium</name>
    <dbReference type="NCBI Taxonomy" id="2029982"/>
    <lineage>
        <taxon>Bacteria</taxon>
        <taxon>Pseudomonadati</taxon>
        <taxon>Pseudomonadota</taxon>
        <taxon>Gammaproteobacteria</taxon>
        <taxon>Cellvibrionales</taxon>
        <taxon>Spongiibacteraceae</taxon>
        <taxon>BD1-7 clade</taxon>
    </lineage>
</organism>
<sequence length="499" mass="55545">MAQSPVTETAVPDSQAASVHLNIDDFDSLLQKEFKPRSESASQAVSQAVNTLVENVLQYSDAITFGADRTVKELIRELDKKLSAQINEILHHEEFQEVEGVWRGLDYLVSNTETDVDLRIKVMNVTKNDLRNNLKKFKGAAWDQSPLFKRVYEQEFGQLGGEPYGVLLGDYYFGSSAKDVELLASISKVSAAAHAPFISSVSPAVVGMDSWREMSNPRDLANIFSTPDFAPWRSLRESEDSRYVSLTLPRFMARLPYGEDTDPVENMNFEEETFGLSTNYTWANAAYAAGVNIGKAFKEYGWCSRIRGVESGGAVGNLPCHTFSTDDGGVDIKCPTEVAISDRRENELSKSGFMPLIYRKNSDVAAFIGAQTLHKPGIYDNPEATANAALAARLPYIFATCRFAHYLKCIARDKIGVFKSESEMERWLETWIMNYVDGSPDTSSEEVKSRKPLADAKVEIRAVEGAPGYYAAKFWLRPHFQLEGLTVSLRLVSRLPAAD</sequence>
<evidence type="ECO:0000259" key="1">
    <source>
        <dbReference type="Pfam" id="PF05943"/>
    </source>
</evidence>
<evidence type="ECO:0000259" key="2">
    <source>
        <dbReference type="Pfam" id="PF18945"/>
    </source>
</evidence>
<dbReference type="Pfam" id="PF18945">
    <property type="entry name" value="VipB_2"/>
    <property type="match status" value="1"/>
</dbReference>
<dbReference type="InterPro" id="IPR010269">
    <property type="entry name" value="T6SS_TssC-like"/>
</dbReference>
<dbReference type="EMBL" id="CACSII010000004">
    <property type="protein sequence ID" value="CAA0095676.1"/>
    <property type="molecule type" value="Genomic_DNA"/>
</dbReference>